<accession>A0A806A464</accession>
<evidence type="ECO:0000313" key="1">
    <source>
        <dbReference type="EMBL" id="ABJ59581.1"/>
    </source>
</evidence>
<dbReference type="KEGG" id="lga:LGAS_0169"/>
<organism evidence="1 2">
    <name type="scientific">Lactobacillus gasseri (strain ATCC 33323 / DSM 20243 / BCRC 14619 / CIP 102991 / JCM 1131 / KCTC 3163 / NCIMB 11718 / NCTC 13722 / AM63)</name>
    <dbReference type="NCBI Taxonomy" id="324831"/>
    <lineage>
        <taxon>Bacteria</taxon>
        <taxon>Bacillati</taxon>
        <taxon>Bacillota</taxon>
        <taxon>Bacilli</taxon>
        <taxon>Lactobacillales</taxon>
        <taxon>Lactobacillaceae</taxon>
        <taxon>Lactobacillus</taxon>
    </lineage>
</organism>
<evidence type="ECO:0000313" key="2">
    <source>
        <dbReference type="Proteomes" id="UP000000664"/>
    </source>
</evidence>
<name>A0A806A464_LACGA</name>
<dbReference type="Proteomes" id="UP000000664">
    <property type="component" value="Chromosome"/>
</dbReference>
<dbReference type="EMBL" id="CP000413">
    <property type="protein sequence ID" value="ABJ59581.1"/>
    <property type="molecule type" value="Genomic_DNA"/>
</dbReference>
<sequence>MINPQDDEIKLATSTCILKWVRSAKIPKSTPNPNTPINT</sequence>
<dbReference type="AlphaFoldDB" id="A0A806A464"/>
<proteinExistence type="predicted"/>
<gene>
    <name evidence="1" type="ordered locus">LGAS_0169</name>
</gene>
<reference evidence="1 2" key="1">
    <citation type="journal article" date="2006" name="Proc. Natl. Acad. Sci. U.S.A.">
        <title>Comparative genomics of the lactic acid bacteria.</title>
        <authorList>
            <person name="Makarova K."/>
            <person name="Slesarev A."/>
            <person name="Wolf Y."/>
            <person name="Sorokin A."/>
            <person name="Mirkin B."/>
            <person name="Koonin E."/>
            <person name="Pavlov A."/>
            <person name="Pavlova N."/>
            <person name="Karamychev V."/>
            <person name="Polouchine N."/>
            <person name="Shakhova V."/>
            <person name="Grigoriev I."/>
            <person name="Lou Y."/>
            <person name="Rohksar D."/>
            <person name="Lucas S."/>
            <person name="Huang K."/>
            <person name="Goodstein D.M."/>
            <person name="Hawkins T."/>
            <person name="Plengvidhya V."/>
            <person name="Welker D."/>
            <person name="Hughes J."/>
            <person name="Goh Y."/>
            <person name="Benson A."/>
            <person name="Baldwin K."/>
            <person name="Lee J.H."/>
            <person name="Diaz-Muniz I."/>
            <person name="Dosti B."/>
            <person name="Smeianov V."/>
            <person name="Wechter W."/>
            <person name="Barabote R."/>
            <person name="Lorca G."/>
            <person name="Altermann E."/>
            <person name="Barrangou R."/>
            <person name="Ganesan B."/>
            <person name="Xie Y."/>
            <person name="Rawsthorne H."/>
            <person name="Tamir D."/>
            <person name="Parker C."/>
            <person name="Breidt F."/>
            <person name="Broadbent J."/>
            <person name="Hutkins R."/>
            <person name="O'Sullivan D."/>
            <person name="Steele J."/>
            <person name="Unlu G."/>
            <person name="Saier M."/>
            <person name="Klaenhammer T."/>
            <person name="Richardson P."/>
            <person name="Kozyavkin S."/>
            <person name="Weimer B."/>
            <person name="Mills D."/>
        </authorList>
    </citation>
    <scope>NUCLEOTIDE SEQUENCE [LARGE SCALE GENOMIC DNA]</scope>
    <source>
        <strain evidence="2">ATCC 33323 / DSM 20243 / BCRC 14619 / CIP 102991 / JCM 1131 / KCTC 3163 / NCIMB 11718 / NCTC 13722 / AM63</strain>
    </source>
</reference>
<protein>
    <submittedName>
        <fullName evidence="1">Uncharacterized protein</fullName>
    </submittedName>
</protein>